<dbReference type="GO" id="GO:0050385">
    <property type="term" value="F:ureidoglycolate lyase activity"/>
    <property type="evidence" value="ECO:0007669"/>
    <property type="project" value="UniProtKB-EC"/>
</dbReference>
<dbReference type="InterPro" id="IPR007247">
    <property type="entry name" value="Ureidogly_lyase"/>
</dbReference>
<dbReference type="InterPro" id="IPR011051">
    <property type="entry name" value="RmlC_Cupin_sf"/>
</dbReference>
<dbReference type="Gene3D" id="2.60.120.480">
    <property type="entry name" value="Ureidoglycolate hydrolase"/>
    <property type="match status" value="1"/>
</dbReference>
<dbReference type="InterPro" id="IPR024060">
    <property type="entry name" value="Ureidoglycolate_lyase_dom_sf"/>
</dbReference>
<dbReference type="SUPFAM" id="SSF51182">
    <property type="entry name" value="RmlC-like cupins"/>
    <property type="match status" value="1"/>
</dbReference>
<evidence type="ECO:0000256" key="4">
    <source>
        <dbReference type="ARBA" id="ARBA00047684"/>
    </source>
</evidence>
<organism evidence="5 6">
    <name type="scientific">Rotaria magnacalcarata</name>
    <dbReference type="NCBI Taxonomy" id="392030"/>
    <lineage>
        <taxon>Eukaryota</taxon>
        <taxon>Metazoa</taxon>
        <taxon>Spiralia</taxon>
        <taxon>Gnathifera</taxon>
        <taxon>Rotifera</taxon>
        <taxon>Eurotatoria</taxon>
        <taxon>Bdelloidea</taxon>
        <taxon>Philodinida</taxon>
        <taxon>Philodinidae</taxon>
        <taxon>Rotaria</taxon>
    </lineage>
</organism>
<dbReference type="GO" id="GO:0004848">
    <property type="term" value="F:ureidoglycolate hydrolase activity"/>
    <property type="evidence" value="ECO:0007669"/>
    <property type="project" value="InterPro"/>
</dbReference>
<dbReference type="NCBIfam" id="NF009932">
    <property type="entry name" value="PRK13395.1"/>
    <property type="match status" value="1"/>
</dbReference>
<protein>
    <recommendedName>
        <fullName evidence="7">Ureidoglycolate lyase</fullName>
    </recommendedName>
</protein>
<dbReference type="GO" id="GO:0000256">
    <property type="term" value="P:allantoin catabolic process"/>
    <property type="evidence" value="ECO:0007669"/>
    <property type="project" value="InterPro"/>
</dbReference>
<evidence type="ECO:0000313" key="6">
    <source>
        <dbReference type="Proteomes" id="UP000663866"/>
    </source>
</evidence>
<dbReference type="PANTHER" id="PTHR21221:SF1">
    <property type="entry name" value="UREIDOGLYCOLATE LYASE"/>
    <property type="match status" value="1"/>
</dbReference>
<keyword evidence="2" id="KW-0659">Purine metabolism</keyword>
<comment type="catalytic activity">
    <reaction evidence="4">
        <text>(S)-ureidoglycolate = urea + glyoxylate</text>
        <dbReference type="Rhea" id="RHEA:11304"/>
        <dbReference type="ChEBI" id="CHEBI:16199"/>
        <dbReference type="ChEBI" id="CHEBI:36655"/>
        <dbReference type="ChEBI" id="CHEBI:57296"/>
        <dbReference type="EC" id="4.3.2.3"/>
    </reaction>
</comment>
<dbReference type="PIRSF" id="PIRSF017306">
    <property type="entry name" value="Ureidogly_hydro"/>
    <property type="match status" value="1"/>
</dbReference>
<evidence type="ECO:0008006" key="7">
    <source>
        <dbReference type="Google" id="ProtNLM"/>
    </source>
</evidence>
<dbReference type="CDD" id="cd20298">
    <property type="entry name" value="cupin_UAH"/>
    <property type="match status" value="1"/>
</dbReference>
<dbReference type="HAMAP" id="MF_00616">
    <property type="entry name" value="Ureidogly_lyase"/>
    <property type="match status" value="1"/>
</dbReference>
<keyword evidence="6" id="KW-1185">Reference proteome</keyword>
<dbReference type="EMBL" id="CAJOBG010005150">
    <property type="protein sequence ID" value="CAF4141291.1"/>
    <property type="molecule type" value="Genomic_DNA"/>
</dbReference>
<evidence type="ECO:0000256" key="2">
    <source>
        <dbReference type="ARBA" id="ARBA00022631"/>
    </source>
</evidence>
<dbReference type="Pfam" id="PF04115">
    <property type="entry name" value="Ureidogly_lyase"/>
    <property type="match status" value="1"/>
</dbReference>
<sequence>NIKYMALQKLHIEPLTQEAFTPFGDVIETDQRPFRMINNGSTRRYHCLSQVETANPADGDRAIISIFQAQVTKMPFTIRMLERHPLGSQAFVSLLGRPFLLVVAPPTDHSINNDKPQLERIRAFITNGKQGVNYSRGTWHHPVLAIGNEDDDFLVVDREGSGNNCDEHFFEENEQMILDYQL</sequence>
<gene>
    <name evidence="5" type="ORF">OVN521_LOCUS23084</name>
</gene>
<feature type="non-terminal residue" evidence="5">
    <location>
        <position position="1"/>
    </location>
</feature>
<comment type="caution">
    <text evidence="5">The sequence shown here is derived from an EMBL/GenBank/DDBJ whole genome shotgun (WGS) entry which is preliminary data.</text>
</comment>
<dbReference type="GO" id="GO:0006144">
    <property type="term" value="P:purine nucleobase metabolic process"/>
    <property type="evidence" value="ECO:0007669"/>
    <property type="project" value="UniProtKB-KW"/>
</dbReference>
<proteinExistence type="inferred from homology"/>
<keyword evidence="3" id="KW-0456">Lyase</keyword>
<name>A0A819XH35_9BILA</name>
<dbReference type="AlphaFoldDB" id="A0A819XH35"/>
<evidence type="ECO:0000256" key="1">
    <source>
        <dbReference type="ARBA" id="ARBA00011738"/>
    </source>
</evidence>
<reference evidence="5" key="1">
    <citation type="submission" date="2021-02" db="EMBL/GenBank/DDBJ databases">
        <authorList>
            <person name="Nowell W R."/>
        </authorList>
    </citation>
    <scope>NUCLEOTIDE SEQUENCE</scope>
</reference>
<evidence type="ECO:0000313" key="5">
    <source>
        <dbReference type="EMBL" id="CAF4141291.1"/>
    </source>
</evidence>
<dbReference type="NCBIfam" id="NF002949">
    <property type="entry name" value="PRK03606.1-2"/>
    <property type="match status" value="1"/>
</dbReference>
<dbReference type="InterPro" id="IPR047233">
    <property type="entry name" value="UAH_cupin"/>
</dbReference>
<comment type="subunit">
    <text evidence="1">Homodimer.</text>
</comment>
<dbReference type="Proteomes" id="UP000663866">
    <property type="component" value="Unassembled WGS sequence"/>
</dbReference>
<accession>A0A819XH35</accession>
<dbReference type="InterPro" id="IPR023525">
    <property type="entry name" value="Ureidogly_lyase_bac"/>
</dbReference>
<evidence type="ECO:0000256" key="3">
    <source>
        <dbReference type="ARBA" id="ARBA00023239"/>
    </source>
</evidence>
<dbReference type="PANTHER" id="PTHR21221">
    <property type="entry name" value="UREIDOGLYCOLATE HYDROLASE"/>
    <property type="match status" value="1"/>
</dbReference>